<dbReference type="InterPro" id="IPR005829">
    <property type="entry name" value="Sugar_transporter_CS"/>
</dbReference>
<feature type="transmembrane region" description="Helical" evidence="9">
    <location>
        <begin position="140"/>
        <end position="157"/>
    </location>
</feature>
<reference evidence="11 12" key="1">
    <citation type="submission" date="2018-11" db="EMBL/GenBank/DDBJ databases">
        <title>Genome sequence of Saitozyma podzolica DSM 27192.</title>
        <authorList>
            <person name="Aliyu H."/>
            <person name="Gorte O."/>
            <person name="Ochsenreither K."/>
        </authorList>
    </citation>
    <scope>NUCLEOTIDE SEQUENCE [LARGE SCALE GENOMIC DNA]</scope>
    <source>
        <strain evidence="11 12">DSM 27192</strain>
    </source>
</reference>
<feature type="transmembrane region" description="Helical" evidence="9">
    <location>
        <begin position="432"/>
        <end position="452"/>
    </location>
</feature>
<dbReference type="PANTHER" id="PTHR48022:SF23">
    <property type="entry name" value="MAJOR FACILITATOR SUPERFAMILY (MFS) PROFILE DOMAIN-CONTAINING PROTEIN"/>
    <property type="match status" value="1"/>
</dbReference>
<sequence>MPIIDMNTKEAGDASFVPTASQAQRPWNAHYRAYLCAAVGFMGIFLFGYDTGLGGGVLVLPTFAKDFNITGTATQVADLQGHVVSILQGGAFFGAIFGAPFMDYIGRKWSLMVGCIIFIIGGIVQTVATNSLGQIYGGRFVAGLGVGLMSCVCPTYASEISPKEIRGRITGLFQIVVVIGVAVSFWINYAVSLYPASRGAIQWRVPIGFQLVPVGIMAILLPFIKESPRWLAVKHKEERALTELAWIRNLPADDPLVQMEFAEITAAVREEESAKGGASWRDILAKGNPVRFLIAFVVFTLQQWSGQNSISYYAPTIFKAIGITGSSTSLLASGIYGIVKIVATSAFIAFGVERFGRKRPLLIGVALMSMFLWIIGAVFNTHPPVTGSSTVSSASIAMAVMIYLFVIPYCFSVGPLPWVICAEIFNNRTRHYGLATAAATQWLWNFVVSLVTPRMVIGMPNGGIFFFFAVINIISFSLTLLLPETKGLSLESMDIVFGAITKEEREAEIARQQALLDVADKEKVSVKHAEHV</sequence>
<accession>A0A427YHQ1</accession>
<comment type="similarity">
    <text evidence="2 8">Belongs to the major facilitator superfamily. Sugar transporter (TC 2.A.1.1) family.</text>
</comment>
<comment type="caution">
    <text evidence="11">The sequence shown here is derived from an EMBL/GenBank/DDBJ whole genome shotgun (WGS) entry which is preliminary data.</text>
</comment>
<evidence type="ECO:0000256" key="6">
    <source>
        <dbReference type="ARBA" id="ARBA00023136"/>
    </source>
</evidence>
<evidence type="ECO:0000256" key="9">
    <source>
        <dbReference type="SAM" id="Phobius"/>
    </source>
</evidence>
<evidence type="ECO:0000256" key="8">
    <source>
        <dbReference type="RuleBase" id="RU003346"/>
    </source>
</evidence>
<evidence type="ECO:0000256" key="3">
    <source>
        <dbReference type="ARBA" id="ARBA00022448"/>
    </source>
</evidence>
<keyword evidence="5 9" id="KW-1133">Transmembrane helix</keyword>
<evidence type="ECO:0000313" key="11">
    <source>
        <dbReference type="EMBL" id="RSH90583.1"/>
    </source>
</evidence>
<dbReference type="OrthoDB" id="508119at2759"/>
<feature type="transmembrane region" description="Helical" evidence="9">
    <location>
        <begin position="31"/>
        <end position="49"/>
    </location>
</feature>
<dbReference type="PRINTS" id="PR00171">
    <property type="entry name" value="SUGRTRNSPORT"/>
</dbReference>
<feature type="transmembrane region" description="Helical" evidence="9">
    <location>
        <begin position="207"/>
        <end position="224"/>
    </location>
</feature>
<dbReference type="NCBIfam" id="TIGR00879">
    <property type="entry name" value="SP"/>
    <property type="match status" value="1"/>
</dbReference>
<dbReference type="GO" id="GO:0005351">
    <property type="term" value="F:carbohydrate:proton symporter activity"/>
    <property type="evidence" value="ECO:0007669"/>
    <property type="project" value="TreeGrafter"/>
</dbReference>
<organism evidence="11 12">
    <name type="scientific">Saitozyma podzolica</name>
    <dbReference type="NCBI Taxonomy" id="1890683"/>
    <lineage>
        <taxon>Eukaryota</taxon>
        <taxon>Fungi</taxon>
        <taxon>Dikarya</taxon>
        <taxon>Basidiomycota</taxon>
        <taxon>Agaricomycotina</taxon>
        <taxon>Tremellomycetes</taxon>
        <taxon>Tremellales</taxon>
        <taxon>Trimorphomycetaceae</taxon>
        <taxon>Saitozyma</taxon>
    </lineage>
</organism>
<evidence type="ECO:0000259" key="10">
    <source>
        <dbReference type="PROSITE" id="PS50850"/>
    </source>
</evidence>
<dbReference type="InterPro" id="IPR050360">
    <property type="entry name" value="MFS_Sugar_Transporters"/>
</dbReference>
<feature type="domain" description="Major facilitator superfamily (MFS) profile" evidence="10">
    <location>
        <begin position="36"/>
        <end position="487"/>
    </location>
</feature>
<dbReference type="PROSITE" id="PS00217">
    <property type="entry name" value="SUGAR_TRANSPORT_2"/>
    <property type="match status" value="1"/>
</dbReference>
<dbReference type="InterPro" id="IPR005828">
    <property type="entry name" value="MFS_sugar_transport-like"/>
</dbReference>
<dbReference type="PROSITE" id="PS50850">
    <property type="entry name" value="MFS"/>
    <property type="match status" value="1"/>
</dbReference>
<keyword evidence="4 9" id="KW-0812">Transmembrane</keyword>
<keyword evidence="3 8" id="KW-0813">Transport</keyword>
<proteinExistence type="inferred from homology"/>
<dbReference type="SUPFAM" id="SSF103473">
    <property type="entry name" value="MFS general substrate transporter"/>
    <property type="match status" value="1"/>
</dbReference>
<comment type="subcellular location">
    <subcellularLocation>
        <location evidence="1">Membrane</location>
        <topology evidence="1">Multi-pass membrane protein</topology>
    </subcellularLocation>
</comment>
<dbReference type="PROSITE" id="PS00216">
    <property type="entry name" value="SUGAR_TRANSPORT_1"/>
    <property type="match status" value="2"/>
</dbReference>
<evidence type="ECO:0000256" key="4">
    <source>
        <dbReference type="ARBA" id="ARBA00022692"/>
    </source>
</evidence>
<feature type="transmembrane region" description="Helical" evidence="9">
    <location>
        <begin position="109"/>
        <end position="128"/>
    </location>
</feature>
<dbReference type="FunFam" id="1.20.1250.20:FF:000026">
    <property type="entry name" value="MFS quinate transporter QutD"/>
    <property type="match status" value="1"/>
</dbReference>
<evidence type="ECO:0000256" key="1">
    <source>
        <dbReference type="ARBA" id="ARBA00004141"/>
    </source>
</evidence>
<feature type="transmembrane region" description="Helical" evidence="9">
    <location>
        <begin position="391"/>
        <end position="411"/>
    </location>
</feature>
<dbReference type="Proteomes" id="UP000279259">
    <property type="component" value="Unassembled WGS sequence"/>
</dbReference>
<keyword evidence="12" id="KW-1185">Reference proteome</keyword>
<dbReference type="GO" id="GO:0016020">
    <property type="term" value="C:membrane"/>
    <property type="evidence" value="ECO:0007669"/>
    <property type="project" value="UniProtKB-SubCell"/>
</dbReference>
<dbReference type="InterPro" id="IPR020846">
    <property type="entry name" value="MFS_dom"/>
</dbReference>
<feature type="transmembrane region" description="Helical" evidence="9">
    <location>
        <begin position="83"/>
        <end position="102"/>
    </location>
</feature>
<feature type="transmembrane region" description="Helical" evidence="9">
    <location>
        <begin position="169"/>
        <end position="187"/>
    </location>
</feature>
<dbReference type="InterPro" id="IPR036259">
    <property type="entry name" value="MFS_trans_sf"/>
</dbReference>
<name>A0A427YHQ1_9TREE</name>
<feature type="transmembrane region" description="Helical" evidence="9">
    <location>
        <begin position="360"/>
        <end position="379"/>
    </location>
</feature>
<protein>
    <recommendedName>
        <fullName evidence="10">Major facilitator superfamily (MFS) profile domain-containing protein</fullName>
    </recommendedName>
</protein>
<dbReference type="InterPro" id="IPR003663">
    <property type="entry name" value="Sugar/inositol_transpt"/>
</dbReference>
<evidence type="ECO:0000313" key="12">
    <source>
        <dbReference type="Proteomes" id="UP000279259"/>
    </source>
</evidence>
<feature type="transmembrane region" description="Helical" evidence="9">
    <location>
        <begin position="289"/>
        <end position="305"/>
    </location>
</feature>
<dbReference type="PANTHER" id="PTHR48022">
    <property type="entry name" value="PLASTIDIC GLUCOSE TRANSPORTER 4"/>
    <property type="match status" value="1"/>
</dbReference>
<evidence type="ECO:0000256" key="7">
    <source>
        <dbReference type="ARBA" id="ARBA00049119"/>
    </source>
</evidence>
<dbReference type="Pfam" id="PF00083">
    <property type="entry name" value="Sugar_tr"/>
    <property type="match status" value="1"/>
</dbReference>
<comment type="catalytic activity">
    <reaction evidence="7">
        <text>myo-inositol(out) + H(+)(out) = myo-inositol(in) + H(+)(in)</text>
        <dbReference type="Rhea" id="RHEA:60364"/>
        <dbReference type="ChEBI" id="CHEBI:15378"/>
        <dbReference type="ChEBI" id="CHEBI:17268"/>
    </reaction>
</comment>
<gene>
    <name evidence="11" type="ORF">EHS25_001188</name>
</gene>
<feature type="transmembrane region" description="Helical" evidence="9">
    <location>
        <begin position="464"/>
        <end position="483"/>
    </location>
</feature>
<evidence type="ECO:0000256" key="2">
    <source>
        <dbReference type="ARBA" id="ARBA00010992"/>
    </source>
</evidence>
<dbReference type="Gene3D" id="1.20.1250.20">
    <property type="entry name" value="MFS general substrate transporter like domains"/>
    <property type="match status" value="2"/>
</dbReference>
<dbReference type="EMBL" id="RSCD01000010">
    <property type="protein sequence ID" value="RSH90583.1"/>
    <property type="molecule type" value="Genomic_DNA"/>
</dbReference>
<keyword evidence="6 9" id="KW-0472">Membrane</keyword>
<dbReference type="AlphaFoldDB" id="A0A427YHQ1"/>
<evidence type="ECO:0000256" key="5">
    <source>
        <dbReference type="ARBA" id="ARBA00022989"/>
    </source>
</evidence>